<comment type="function">
    <text evidence="8">NQR complex catalyzes the reduction of ubiquinone-1 to ubiquinol by two successive reactions, coupled with the transport of Na(+) ions from the cytoplasm to the periplasm. NqrA to NqrE are probably involved in the second step, the conversion of ubisemiquinone to ubiquinol.</text>
</comment>
<dbReference type="PANTHER" id="PTHR37839:SF1">
    <property type="entry name" value="NA(+)-TRANSLOCATING NADH-QUINONE REDUCTASE SUBUNIT A"/>
    <property type="match status" value="1"/>
</dbReference>
<evidence type="ECO:0000313" key="12">
    <source>
        <dbReference type="EMBL" id="QFQ11805.1"/>
    </source>
</evidence>
<dbReference type="EC" id="7.2.1.1" evidence="8"/>
<feature type="domain" description="NqrA N-terminal barrel-sandwich hybrid" evidence="9">
    <location>
        <begin position="6"/>
        <end position="98"/>
    </location>
</feature>
<dbReference type="InterPro" id="IPR056148">
    <property type="entry name" value="NQRA_2nd"/>
</dbReference>
<comment type="similarity">
    <text evidence="8">Belongs to the NqrA family.</text>
</comment>
<evidence type="ECO:0000259" key="10">
    <source>
        <dbReference type="Pfam" id="PF11973"/>
    </source>
</evidence>
<dbReference type="InterPro" id="IPR022615">
    <property type="entry name" value="NqrA_C_domain"/>
</dbReference>
<dbReference type="NCBIfam" id="TIGR01936">
    <property type="entry name" value="nqrA"/>
    <property type="match status" value="1"/>
</dbReference>
<keyword evidence="7 8" id="KW-0739">Sodium transport</keyword>
<dbReference type="AlphaFoldDB" id="A0A5P8E468"/>
<dbReference type="HAMAP" id="MF_00425">
    <property type="entry name" value="NqrA"/>
    <property type="match status" value="1"/>
</dbReference>
<dbReference type="KEGG" id="alq:C7Y71_001520"/>
<name>A0A5P8E468_9BACT</name>
<dbReference type="GO" id="GO:0006814">
    <property type="term" value="P:sodium ion transport"/>
    <property type="evidence" value="ECO:0007669"/>
    <property type="project" value="UniProtKB-UniRule"/>
</dbReference>
<evidence type="ECO:0000256" key="5">
    <source>
        <dbReference type="ARBA" id="ARBA00023065"/>
    </source>
</evidence>
<evidence type="ECO:0000256" key="8">
    <source>
        <dbReference type="HAMAP-Rule" id="MF_00425"/>
    </source>
</evidence>
<dbReference type="EMBL" id="CP033459">
    <property type="protein sequence ID" value="QFQ11805.1"/>
    <property type="molecule type" value="Genomic_DNA"/>
</dbReference>
<feature type="domain" description="NqrA second alpha/beta" evidence="11">
    <location>
        <begin position="115"/>
        <end position="257"/>
    </location>
</feature>
<keyword evidence="1 8" id="KW-0813">Transport</keyword>
<dbReference type="InterPro" id="IPR008703">
    <property type="entry name" value="NqrA"/>
</dbReference>
<evidence type="ECO:0000313" key="13">
    <source>
        <dbReference type="Proteomes" id="UP000249375"/>
    </source>
</evidence>
<dbReference type="RefSeq" id="WP_111897819.1">
    <property type="nucleotide sequence ID" value="NZ_CP033459.1"/>
</dbReference>
<evidence type="ECO:0000256" key="2">
    <source>
        <dbReference type="ARBA" id="ARBA00022967"/>
    </source>
</evidence>
<keyword evidence="5 8" id="KW-0406">Ion transport</keyword>
<dbReference type="Pfam" id="PF24836">
    <property type="entry name" value="NQRA_2nd"/>
    <property type="match status" value="1"/>
</dbReference>
<dbReference type="Pfam" id="PF11973">
    <property type="entry name" value="NQRA_SLBB"/>
    <property type="match status" value="1"/>
</dbReference>
<feature type="domain" description="Na(+)-translocating NADH-quinone reductase subunit A C-terminal" evidence="10">
    <location>
        <begin position="263"/>
        <end position="312"/>
    </location>
</feature>
<keyword evidence="4 8" id="KW-0915">Sodium</keyword>
<dbReference type="GO" id="GO:0016655">
    <property type="term" value="F:oxidoreductase activity, acting on NAD(P)H, quinone or similar compound as acceptor"/>
    <property type="evidence" value="ECO:0007669"/>
    <property type="project" value="UniProtKB-UniRule"/>
</dbReference>
<dbReference type="NCBIfam" id="NF003761">
    <property type="entry name" value="PRK05352.1-4"/>
    <property type="match status" value="1"/>
</dbReference>
<accession>A0A5P8E468</accession>
<sequence>MKRLFKIRKGLDINLKGVAEKSISKTLTSKEYAISPIDFHGFVPRILAKEGTHVDAGTPVFTDKATERINIVSPVSGTIKSIVRGERRKILHAIVEADDKSTIVDFGKIDLNNISRENLSDLLLKSGLFAFFRQRPYDVVANPDDEPKGIFVSTFSKMPLAADFTYVVEGQESTFKTGISALSKLASVYVGISPEQINTDIMPIHDAEVSVFNGPNPSGNVGVHINKISPINKGEVVWTIGAEEVIFIGRLIETGKVDLTRRIAIAGSGIQQPQYIETLIGAPLADLIEGNVNKTEKHQRIIDGNPLVGRKSSMNGYLGAHTTEVSVIPEGDDVDEVLGWIMPRFNDFSTNKSYFSWLSGKNKQYDLDCRIKGGERHMIMSSEYERVFPMDIYPSYLIKAIITGDIDRQEELGIYEVAPEDFAVAEFICSSKLELQKIVREGLDILRKENA</sequence>
<evidence type="ECO:0000259" key="9">
    <source>
        <dbReference type="Pfam" id="PF05896"/>
    </source>
</evidence>
<dbReference type="Gene3D" id="2.40.50.100">
    <property type="match status" value="1"/>
</dbReference>
<organism evidence="12 13">
    <name type="scientific">Pseudoprevotella muciniphila</name>
    <dbReference type="NCBI Taxonomy" id="2133944"/>
    <lineage>
        <taxon>Bacteria</taxon>
        <taxon>Pseudomonadati</taxon>
        <taxon>Bacteroidota</taxon>
        <taxon>Bacteroidia</taxon>
        <taxon>Bacteroidales</taxon>
        <taxon>Prevotellaceae</taxon>
        <taxon>Pseudoprevotella</taxon>
    </lineage>
</organism>
<evidence type="ECO:0000256" key="1">
    <source>
        <dbReference type="ARBA" id="ARBA00022448"/>
    </source>
</evidence>
<keyword evidence="6 8" id="KW-0830">Ubiquinone</keyword>
<dbReference type="Pfam" id="PF05896">
    <property type="entry name" value="NQRA_N"/>
    <property type="match status" value="1"/>
</dbReference>
<evidence type="ECO:0000256" key="4">
    <source>
        <dbReference type="ARBA" id="ARBA00023053"/>
    </source>
</evidence>
<dbReference type="OrthoDB" id="9774536at2"/>
<keyword evidence="3 8" id="KW-0520">NAD</keyword>
<dbReference type="Proteomes" id="UP000249375">
    <property type="component" value="Chromosome"/>
</dbReference>
<dbReference type="PANTHER" id="PTHR37839">
    <property type="entry name" value="NA(+)-TRANSLOCATING NADH-QUINONE REDUCTASE SUBUNIT A"/>
    <property type="match status" value="1"/>
</dbReference>
<keyword evidence="2 8" id="KW-1278">Translocase</keyword>
<comment type="subunit">
    <text evidence="8">Composed of six subunits; NqrA, NqrB, NqrC, NqrD, NqrE and NqrF.</text>
</comment>
<evidence type="ECO:0000259" key="11">
    <source>
        <dbReference type="Pfam" id="PF24836"/>
    </source>
</evidence>
<reference evidence="12 13" key="1">
    <citation type="submission" date="2018-11" db="EMBL/GenBank/DDBJ databases">
        <authorList>
            <person name="Na S.W."/>
            <person name="Baik M."/>
        </authorList>
    </citation>
    <scope>NUCLEOTIDE SEQUENCE [LARGE SCALE GENOMIC DNA]</scope>
    <source>
        <strain evidence="12 13">E39</strain>
    </source>
</reference>
<evidence type="ECO:0000256" key="3">
    <source>
        <dbReference type="ARBA" id="ARBA00023027"/>
    </source>
</evidence>
<evidence type="ECO:0000256" key="6">
    <source>
        <dbReference type="ARBA" id="ARBA00023075"/>
    </source>
</evidence>
<protein>
    <recommendedName>
        <fullName evidence="8">Na(+)-translocating NADH-quinone reductase subunit A</fullName>
        <shortName evidence="8">Na(+)-NQR subunit A</shortName>
        <shortName evidence="8">Na(+)-translocating NQR subunit A</shortName>
        <ecNumber evidence="8">7.2.1.1</ecNumber>
    </recommendedName>
    <alternativeName>
        <fullName evidence="8">NQR complex subunit A</fullName>
    </alternativeName>
    <alternativeName>
        <fullName evidence="8">NQR-1 subunit A</fullName>
    </alternativeName>
</protein>
<comment type="catalytic activity">
    <reaction evidence="8">
        <text>a ubiquinone + n Na(+)(in) + NADH + H(+) = a ubiquinol + n Na(+)(out) + NAD(+)</text>
        <dbReference type="Rhea" id="RHEA:47748"/>
        <dbReference type="Rhea" id="RHEA-COMP:9565"/>
        <dbReference type="Rhea" id="RHEA-COMP:9566"/>
        <dbReference type="ChEBI" id="CHEBI:15378"/>
        <dbReference type="ChEBI" id="CHEBI:16389"/>
        <dbReference type="ChEBI" id="CHEBI:17976"/>
        <dbReference type="ChEBI" id="CHEBI:29101"/>
        <dbReference type="ChEBI" id="CHEBI:57540"/>
        <dbReference type="ChEBI" id="CHEBI:57945"/>
        <dbReference type="EC" id="7.2.1.1"/>
    </reaction>
</comment>
<keyword evidence="13" id="KW-1185">Reference proteome</keyword>
<evidence type="ECO:0000256" key="7">
    <source>
        <dbReference type="ARBA" id="ARBA00023201"/>
    </source>
</evidence>
<gene>
    <name evidence="8" type="primary">nqrA</name>
    <name evidence="12" type="ORF">C7Y71_001520</name>
</gene>
<dbReference type="InterPro" id="IPR056147">
    <property type="entry name" value="NQRA_N"/>
</dbReference>
<proteinExistence type="inferred from homology"/>